<dbReference type="Proteomes" id="UP000193642">
    <property type="component" value="Unassembled WGS sequence"/>
</dbReference>
<feature type="region of interest" description="Disordered" evidence="3">
    <location>
        <begin position="29"/>
        <end position="59"/>
    </location>
</feature>
<dbReference type="SMART" id="SM00573">
    <property type="entry name" value="HSA"/>
    <property type="match status" value="1"/>
</dbReference>
<keyword evidence="2" id="KW-0539">Nucleus</keyword>
<keyword evidence="6" id="KW-1185">Reference proteome</keyword>
<comment type="caution">
    <text evidence="5">The sequence shown here is derived from an EMBL/GenBank/DDBJ whole genome shotgun (WGS) entry which is preliminary data.</text>
</comment>
<evidence type="ECO:0000259" key="4">
    <source>
        <dbReference type="PROSITE" id="PS51204"/>
    </source>
</evidence>
<dbReference type="STRING" id="329046.A0A1Y2CL41"/>
<reference evidence="5 6" key="1">
    <citation type="submission" date="2016-07" db="EMBL/GenBank/DDBJ databases">
        <title>Pervasive Adenine N6-methylation of Active Genes in Fungi.</title>
        <authorList>
            <consortium name="DOE Joint Genome Institute"/>
            <person name="Mondo S.J."/>
            <person name="Dannebaum R.O."/>
            <person name="Kuo R.C."/>
            <person name="Labutti K."/>
            <person name="Haridas S."/>
            <person name="Kuo A."/>
            <person name="Salamov A."/>
            <person name="Ahrendt S.R."/>
            <person name="Lipzen A."/>
            <person name="Sullivan W."/>
            <person name="Andreopoulos W.B."/>
            <person name="Clum A."/>
            <person name="Lindquist E."/>
            <person name="Daum C."/>
            <person name="Ramamoorthy G.K."/>
            <person name="Gryganskyi A."/>
            <person name="Culley D."/>
            <person name="Magnuson J.K."/>
            <person name="James T.Y."/>
            <person name="O'Malley M.A."/>
            <person name="Stajich J.E."/>
            <person name="Spatafora J.W."/>
            <person name="Visel A."/>
            <person name="Grigoriev I.V."/>
        </authorList>
    </citation>
    <scope>NUCLEOTIDE SEQUENCE [LARGE SCALE GENOMIC DNA]</scope>
    <source>
        <strain evidence="5 6">JEL800</strain>
    </source>
</reference>
<evidence type="ECO:0000256" key="1">
    <source>
        <dbReference type="ARBA" id="ARBA00004123"/>
    </source>
</evidence>
<dbReference type="PANTHER" id="PTHR46459:SF1">
    <property type="entry name" value="E1A-BINDING PROTEIN P400"/>
    <property type="match status" value="1"/>
</dbReference>
<evidence type="ECO:0000256" key="2">
    <source>
        <dbReference type="ARBA" id="ARBA00023242"/>
    </source>
</evidence>
<evidence type="ECO:0000313" key="5">
    <source>
        <dbReference type="EMBL" id="ORY47738.1"/>
    </source>
</evidence>
<dbReference type="OrthoDB" id="5364245at2759"/>
<proteinExistence type="predicted"/>
<dbReference type="Pfam" id="PF07529">
    <property type="entry name" value="HSA"/>
    <property type="match status" value="1"/>
</dbReference>
<dbReference type="PANTHER" id="PTHR46459">
    <property type="entry name" value="E1A-BINDING PROTEIN P400-RELATED"/>
    <property type="match status" value="1"/>
</dbReference>
<feature type="domain" description="HSA" evidence="4">
    <location>
        <begin position="127"/>
        <end position="199"/>
    </location>
</feature>
<gene>
    <name evidence="5" type="ORF">BCR33DRAFT_77771</name>
</gene>
<accession>A0A1Y2CL41</accession>
<name>A0A1Y2CL41_9FUNG</name>
<dbReference type="AlphaFoldDB" id="A0A1Y2CL41"/>
<dbReference type="PROSITE" id="PS51204">
    <property type="entry name" value="HSA"/>
    <property type="match status" value="1"/>
</dbReference>
<dbReference type="EMBL" id="MCGO01000013">
    <property type="protein sequence ID" value="ORY47738.1"/>
    <property type="molecule type" value="Genomic_DNA"/>
</dbReference>
<dbReference type="InterPro" id="IPR014012">
    <property type="entry name" value="HSA_dom"/>
</dbReference>
<dbReference type="GO" id="GO:0003682">
    <property type="term" value="F:chromatin binding"/>
    <property type="evidence" value="ECO:0007669"/>
    <property type="project" value="TreeGrafter"/>
</dbReference>
<sequence>MIPQPPKVVLNDEIANLDSATHQRLRRAASPRTVEAKKPSPTIPPSLTRTRRTTQTKHTVSPELKGYQNYLFQLKSQTLPLHKLLSSAPKVVFTRDWQLAREESKQLRVLSRIDELKAANMWSLRQLRPAPTPRPGVSQWDLLMEEMKWMSEDFREERRWKVGMAYTMAKWVMDWHNAPDKSVLCVDRKKARLKAASKNITANEPVINVLPTDDVVMSEAVESTTEITDTASPILNITSSTTPAEPSDAMVVDPPSTDTLTVPVVQQITSTAQPSASISTPIVQSQIQLLYQPLQL</sequence>
<evidence type="ECO:0000313" key="6">
    <source>
        <dbReference type="Proteomes" id="UP000193642"/>
    </source>
</evidence>
<dbReference type="GO" id="GO:0005634">
    <property type="term" value="C:nucleus"/>
    <property type="evidence" value="ECO:0007669"/>
    <property type="project" value="UniProtKB-SubCell"/>
</dbReference>
<dbReference type="GO" id="GO:0035267">
    <property type="term" value="C:NuA4 histone acetyltransferase complex"/>
    <property type="evidence" value="ECO:0007669"/>
    <property type="project" value="TreeGrafter"/>
</dbReference>
<organism evidence="5 6">
    <name type="scientific">Rhizoclosmatium globosum</name>
    <dbReference type="NCBI Taxonomy" id="329046"/>
    <lineage>
        <taxon>Eukaryota</taxon>
        <taxon>Fungi</taxon>
        <taxon>Fungi incertae sedis</taxon>
        <taxon>Chytridiomycota</taxon>
        <taxon>Chytridiomycota incertae sedis</taxon>
        <taxon>Chytridiomycetes</taxon>
        <taxon>Chytridiales</taxon>
        <taxon>Chytriomycetaceae</taxon>
        <taxon>Rhizoclosmatium</taxon>
    </lineage>
</organism>
<comment type="subcellular location">
    <subcellularLocation>
        <location evidence="1">Nucleus</location>
    </subcellularLocation>
</comment>
<evidence type="ECO:0000256" key="3">
    <source>
        <dbReference type="SAM" id="MobiDB-lite"/>
    </source>
</evidence>
<protein>
    <recommendedName>
        <fullName evidence="4">HSA domain-containing protein</fullName>
    </recommendedName>
</protein>
<dbReference type="GO" id="GO:0006281">
    <property type="term" value="P:DNA repair"/>
    <property type="evidence" value="ECO:0007669"/>
    <property type="project" value="TreeGrafter"/>
</dbReference>